<sequence>MGKKHKEKQEELKAKKMAAINKVSFLPNEAGETKATIAKCNAAPGSSVLEKFLKEWSCDICQVKTSGKGNLRDHLRRKKHKEKQEEINANKMATKNKGISKQNDIDDPTLGSKMACYSSHINIVMMSFVKPSSVHKLIFLWLRADQSLPAKLESKVLATECPRYPDSPALVTTQREWTCALCQMSTSSKTFDFFNIIYFFLFLDGEGKVHWKGVAYYNRLIDYLPEKGNAQISLGP</sequence>
<dbReference type="Gene3D" id="3.30.160.60">
    <property type="entry name" value="Classic Zinc Finger"/>
    <property type="match status" value="1"/>
</dbReference>
<organism evidence="2 3">
    <name type="scientific">Kingdonia uniflora</name>
    <dbReference type="NCBI Taxonomy" id="39325"/>
    <lineage>
        <taxon>Eukaryota</taxon>
        <taxon>Viridiplantae</taxon>
        <taxon>Streptophyta</taxon>
        <taxon>Embryophyta</taxon>
        <taxon>Tracheophyta</taxon>
        <taxon>Spermatophyta</taxon>
        <taxon>Magnoliopsida</taxon>
        <taxon>Ranunculales</taxon>
        <taxon>Circaeasteraceae</taxon>
        <taxon>Kingdonia</taxon>
    </lineage>
</organism>
<proteinExistence type="predicted"/>
<evidence type="ECO:0000313" key="3">
    <source>
        <dbReference type="Proteomes" id="UP000541444"/>
    </source>
</evidence>
<dbReference type="InterPro" id="IPR036236">
    <property type="entry name" value="Znf_C2H2_sf"/>
</dbReference>
<evidence type="ECO:0000259" key="1">
    <source>
        <dbReference type="Pfam" id="PF12874"/>
    </source>
</evidence>
<dbReference type="EMBL" id="JACGCM010001727">
    <property type="protein sequence ID" value="KAF6150659.1"/>
    <property type="molecule type" value="Genomic_DNA"/>
</dbReference>
<gene>
    <name evidence="2" type="ORF">GIB67_022271</name>
</gene>
<keyword evidence="3" id="KW-1185">Reference proteome</keyword>
<feature type="domain" description="C2H2-type" evidence="1">
    <location>
        <begin position="56"/>
        <end position="80"/>
    </location>
</feature>
<evidence type="ECO:0000313" key="2">
    <source>
        <dbReference type="EMBL" id="KAF6150659.1"/>
    </source>
</evidence>
<comment type="caution">
    <text evidence="2">The sequence shown here is derived from an EMBL/GenBank/DDBJ whole genome shotgun (WGS) entry which is preliminary data.</text>
</comment>
<dbReference type="OrthoDB" id="434647at2759"/>
<dbReference type="Pfam" id="PF12874">
    <property type="entry name" value="zf-met"/>
    <property type="match status" value="1"/>
</dbReference>
<dbReference type="AlphaFoldDB" id="A0A7J7M703"/>
<name>A0A7J7M703_9MAGN</name>
<protein>
    <recommendedName>
        <fullName evidence="1">C2H2-type domain-containing protein</fullName>
    </recommendedName>
</protein>
<dbReference type="InterPro" id="IPR013087">
    <property type="entry name" value="Znf_C2H2_type"/>
</dbReference>
<dbReference type="Proteomes" id="UP000541444">
    <property type="component" value="Unassembled WGS sequence"/>
</dbReference>
<reference evidence="2 3" key="1">
    <citation type="journal article" date="2020" name="IScience">
        <title>Genome Sequencing of the Endangered Kingdonia uniflora (Circaeasteraceae, Ranunculales) Reveals Potential Mechanisms of Evolutionary Specialization.</title>
        <authorList>
            <person name="Sun Y."/>
            <person name="Deng T."/>
            <person name="Zhang A."/>
            <person name="Moore M.J."/>
            <person name="Landis J.B."/>
            <person name="Lin N."/>
            <person name="Zhang H."/>
            <person name="Zhang X."/>
            <person name="Huang J."/>
            <person name="Zhang X."/>
            <person name="Sun H."/>
            <person name="Wang H."/>
        </authorList>
    </citation>
    <scope>NUCLEOTIDE SEQUENCE [LARGE SCALE GENOMIC DNA]</scope>
    <source>
        <strain evidence="2">TB1705</strain>
        <tissue evidence="2">Leaf</tissue>
    </source>
</reference>
<dbReference type="SUPFAM" id="SSF57667">
    <property type="entry name" value="beta-beta-alpha zinc fingers"/>
    <property type="match status" value="1"/>
</dbReference>
<accession>A0A7J7M703</accession>